<sequence length="634" mass="72120">MIDKTTSSPTDLVRSADRALLTNASRSAINRLLRCLFAERLLELDALLWARGDSQAWFPLWASQRVLHFSDLRLAPARTLQNRGRVEVLDGVGGRHRIEDPADLIREVAPSLAITSAPDGLERLLHDVDNSMRNDILARRHREQWSAELCGQLAEAGAPGFLSYLQQNSPPHLAAMTIDQWGALEGHPFYPTWKTKPGLSPEEVVALSPEFGARVRLRIVALRSEWAYVEKMPHVGGYSEWFAQNFPELWHDWAEGMTARGKPTEGWLPLPVHAWHLENFVRREFAPEIKAGVLDPAGPEIVTLPSMSFRTMLPEMEVPKPFIKLPVAIWMTSAERTLQAKSIHMGPRLSTLISDILCNENDLRDELEIFTEELGAILQHPETGDEHPGRFLSVLYRNADPLARRDGLLPVTAAALLTASPLDGRPLICELIARSGDEREPTVAAFFRTYARTVVRPTVAMYLLYGIAFEAHQQNSTVLFDDRGLPRKLLIRDLGEGRAFTPLFRERGYELKAFNRKGILQTTFDEDISIVRSFVIDACFVCHLHEIALCLTDQYDVAKGSLWRILREETEKAFEVLRPRMLSDAFWSEERRAFLERPWPTRSVLRMHLERYRDYLVEHQLPNPLQGAQCKRSN</sequence>
<dbReference type="Pfam" id="PF04183">
    <property type="entry name" value="IucA_IucC"/>
    <property type="match status" value="1"/>
</dbReference>
<dbReference type="GO" id="GO:0019290">
    <property type="term" value="P:siderophore biosynthetic process"/>
    <property type="evidence" value="ECO:0007669"/>
    <property type="project" value="InterPro"/>
</dbReference>
<reference evidence="4 5" key="1">
    <citation type="submission" date="2016-09" db="EMBL/GenBank/DDBJ databases">
        <title>The complete genome sequences of Rhizobium gallicum, symbiovars gallicum and phaseoli, symbionts associated to common bean (Phaseolus vulgaris).</title>
        <authorList>
            <person name="Bustos P."/>
            <person name="Santamaria R.I."/>
            <person name="Perez-Carrascal O.M."/>
            <person name="Juarez S."/>
            <person name="Lozano L."/>
            <person name="Martinez-Flores I."/>
            <person name="Martinez-Romero E."/>
            <person name="Cevallos M."/>
            <person name="Romero D."/>
            <person name="Davila G."/>
            <person name="Gonzalez V."/>
        </authorList>
    </citation>
    <scope>NUCLEOTIDE SEQUENCE [LARGE SCALE GENOMIC DNA]</scope>
    <source>
        <strain evidence="4 5">IE4872</strain>
        <plasmid evidence="5">prgalie4872c</plasmid>
    </source>
</reference>
<feature type="domain" description="Aerobactin siderophore biosynthesis IucA/IucC N-terminal" evidence="2">
    <location>
        <begin position="176"/>
        <end position="417"/>
    </location>
</feature>
<dbReference type="EMBL" id="CP017104">
    <property type="protein sequence ID" value="APO70367.1"/>
    <property type="molecule type" value="Genomic_DNA"/>
</dbReference>
<proteinExistence type="inferred from homology"/>
<keyword evidence="4" id="KW-0614">Plasmid</keyword>
<comment type="similarity">
    <text evidence="1">Belongs to the IucA/IucC family.</text>
</comment>
<name>A0A1L5NR45_9HYPH</name>
<dbReference type="AlphaFoldDB" id="A0A1L5NR45"/>
<dbReference type="Pfam" id="PF06276">
    <property type="entry name" value="FhuF"/>
    <property type="match status" value="1"/>
</dbReference>
<evidence type="ECO:0000259" key="2">
    <source>
        <dbReference type="Pfam" id="PF04183"/>
    </source>
</evidence>
<dbReference type="RefSeq" id="WP_074070871.1">
    <property type="nucleotide sequence ID" value="NZ_CP017104.1"/>
</dbReference>
<dbReference type="InterPro" id="IPR022770">
    <property type="entry name" value="IucA/IucC-like_C"/>
</dbReference>
<dbReference type="OrthoDB" id="495728at2"/>
<dbReference type="InterPro" id="IPR037455">
    <property type="entry name" value="LucA/IucC-like"/>
</dbReference>
<evidence type="ECO:0000256" key="1">
    <source>
        <dbReference type="ARBA" id="ARBA00007832"/>
    </source>
</evidence>
<feature type="domain" description="Aerobactin siderophore biosynthesis IucA/IucC-like C-terminal" evidence="3">
    <location>
        <begin position="445"/>
        <end position="615"/>
    </location>
</feature>
<dbReference type="PANTHER" id="PTHR34384">
    <property type="entry name" value="L-2,3-DIAMINOPROPANOATE--CITRATE LIGASE"/>
    <property type="match status" value="1"/>
</dbReference>
<evidence type="ECO:0000313" key="5">
    <source>
        <dbReference type="Proteomes" id="UP000184749"/>
    </source>
</evidence>
<evidence type="ECO:0000313" key="4">
    <source>
        <dbReference type="EMBL" id="APO70367.1"/>
    </source>
</evidence>
<dbReference type="GO" id="GO:0016881">
    <property type="term" value="F:acid-amino acid ligase activity"/>
    <property type="evidence" value="ECO:0007669"/>
    <property type="project" value="UniProtKB-ARBA"/>
</dbReference>
<protein>
    <submittedName>
        <fullName evidence="4">IucA/IucC family siderophore biosynthesis protein</fullName>
    </submittedName>
</protein>
<gene>
    <name evidence="4" type="ORF">IE4872_PC00347</name>
</gene>
<dbReference type="Gene3D" id="1.10.510.40">
    <property type="match status" value="1"/>
</dbReference>
<evidence type="ECO:0000259" key="3">
    <source>
        <dbReference type="Pfam" id="PF06276"/>
    </source>
</evidence>
<dbReference type="Proteomes" id="UP000184749">
    <property type="component" value="Plasmid pRgalIE4872c"/>
</dbReference>
<accession>A0A1L5NR45</accession>
<dbReference type="InterPro" id="IPR007310">
    <property type="entry name" value="Aerobactin_biosyn_IucA/IucC_N"/>
</dbReference>
<dbReference type="PANTHER" id="PTHR34384:SF5">
    <property type="entry name" value="L-2,3-DIAMINOPROPANOATE--CITRATE LIGASE"/>
    <property type="match status" value="1"/>
</dbReference>
<organism evidence="4 5">
    <name type="scientific">Rhizobium gallicum</name>
    <dbReference type="NCBI Taxonomy" id="56730"/>
    <lineage>
        <taxon>Bacteria</taxon>
        <taxon>Pseudomonadati</taxon>
        <taxon>Pseudomonadota</taxon>
        <taxon>Alphaproteobacteria</taxon>
        <taxon>Hyphomicrobiales</taxon>
        <taxon>Rhizobiaceae</taxon>
        <taxon>Rhizobium/Agrobacterium group</taxon>
        <taxon>Rhizobium</taxon>
    </lineage>
</organism>
<geneLocation type="plasmid" evidence="5">
    <name>prgalie4872c</name>
</geneLocation>